<dbReference type="InterPro" id="IPR050312">
    <property type="entry name" value="IolE/XylAMocC-like"/>
</dbReference>
<gene>
    <name evidence="2" type="ordered locus">PMT9312_1348</name>
</gene>
<dbReference type="HOGENOM" id="CLU_985778_0_0_3"/>
<accession>Q319N7</accession>
<dbReference type="AlphaFoldDB" id="Q319N7"/>
<dbReference type="EMBL" id="CP000111">
    <property type="protein sequence ID" value="ABB50408.1"/>
    <property type="molecule type" value="Genomic_DNA"/>
</dbReference>
<reference evidence="3" key="1">
    <citation type="submission" date="2005-07" db="EMBL/GenBank/DDBJ databases">
        <title>Complete sequence of Prochlorococcus marinus str. MIT 9312.</title>
        <authorList>
            <consortium name="US DOE Joint Genome Institute"/>
            <person name="Copeland A."/>
            <person name="Lucas S."/>
            <person name="Lapidus A."/>
            <person name="Barry K."/>
            <person name="Detter J.C."/>
            <person name="Glavina T."/>
            <person name="Hammon N."/>
            <person name="Israni S."/>
            <person name="Pitluck S."/>
            <person name="Thiel J."/>
            <person name="Schmutz J."/>
            <person name="Larimer F."/>
            <person name="Land M."/>
            <person name="Kyrpides N."/>
            <person name="Lykidis A."/>
            <person name="Richardson P."/>
        </authorList>
    </citation>
    <scope>NUCLEOTIDE SEQUENCE [LARGE SCALE GENOMIC DNA]</scope>
    <source>
        <strain evidence="3">MIT 9312</strain>
    </source>
</reference>
<dbReference type="PANTHER" id="PTHR12110:SF53">
    <property type="entry name" value="BLR5974 PROTEIN"/>
    <property type="match status" value="1"/>
</dbReference>
<proteinExistence type="predicted"/>
<dbReference type="InterPro" id="IPR036237">
    <property type="entry name" value="Xyl_isomerase-like_sf"/>
</dbReference>
<dbReference type="Gene3D" id="3.20.20.150">
    <property type="entry name" value="Divalent-metal-dependent TIM barrel enzymes"/>
    <property type="match status" value="1"/>
</dbReference>
<dbReference type="PANTHER" id="PTHR12110">
    <property type="entry name" value="HYDROXYPYRUVATE ISOMERASE"/>
    <property type="match status" value="1"/>
</dbReference>
<dbReference type="Proteomes" id="UP000002715">
    <property type="component" value="Chromosome"/>
</dbReference>
<dbReference type="OrthoDB" id="9798407at2"/>
<dbReference type="eggNOG" id="COG1082">
    <property type="taxonomic scope" value="Bacteria"/>
</dbReference>
<feature type="domain" description="Xylose isomerase-like TIM barrel" evidence="1">
    <location>
        <begin position="54"/>
        <end position="253"/>
    </location>
</feature>
<dbReference type="Pfam" id="PF01261">
    <property type="entry name" value="AP_endonuc_2"/>
    <property type="match status" value="1"/>
</dbReference>
<protein>
    <recommendedName>
        <fullName evidence="1">Xylose isomerase-like TIM barrel domain-containing protein</fullName>
    </recommendedName>
</protein>
<dbReference type="STRING" id="74546.PMT9312_1348"/>
<sequence>MNNNFGVMQGRLLPKFKDQYQSHPLGYWQKEYDIASKLFLKNIEFIFDLYLYNENPIYSNLEEVINIQKKTGIKTSSICADFFMNAPIQSANREEKIIFQKILSRLIINLSKLGGSDIVIPFVDNSKLKTKIDREKVIEFLNSFEEICSDNNINLSLETDLEPENFRDFIDKFDNDFITINYDSGNSASLGYSIFEELNILGNKITNIHIKDRLLNGFSVELGKGNANLKFLKKFIIENNYNGVITFQAYRDTEGISIFKKQYQYFLDLKI</sequence>
<dbReference type="SUPFAM" id="SSF51658">
    <property type="entry name" value="Xylose isomerase-like"/>
    <property type="match status" value="1"/>
</dbReference>
<organism evidence="2 3">
    <name type="scientific">Prochlorococcus marinus (strain MIT 9312)</name>
    <dbReference type="NCBI Taxonomy" id="74546"/>
    <lineage>
        <taxon>Bacteria</taxon>
        <taxon>Bacillati</taxon>
        <taxon>Cyanobacteriota</taxon>
        <taxon>Cyanophyceae</taxon>
        <taxon>Synechococcales</taxon>
        <taxon>Prochlorococcaceae</taxon>
        <taxon>Prochlorococcus</taxon>
    </lineage>
</organism>
<dbReference type="RefSeq" id="WP_011376894.1">
    <property type="nucleotide sequence ID" value="NC_007577.1"/>
</dbReference>
<evidence type="ECO:0000313" key="3">
    <source>
        <dbReference type="Proteomes" id="UP000002715"/>
    </source>
</evidence>
<dbReference type="KEGG" id="pmi:PMT9312_1348"/>
<dbReference type="InterPro" id="IPR013022">
    <property type="entry name" value="Xyl_isomerase-like_TIM-brl"/>
</dbReference>
<name>Q319N7_PROM9</name>
<evidence type="ECO:0000259" key="1">
    <source>
        <dbReference type="Pfam" id="PF01261"/>
    </source>
</evidence>
<evidence type="ECO:0000313" key="2">
    <source>
        <dbReference type="EMBL" id="ABB50408.1"/>
    </source>
</evidence>